<dbReference type="InterPro" id="IPR041117">
    <property type="entry name" value="SoxA_A3"/>
</dbReference>
<dbReference type="SUPFAM" id="SSF101790">
    <property type="entry name" value="Aminomethyltransferase beta-barrel domain"/>
    <property type="match status" value="1"/>
</dbReference>
<evidence type="ECO:0000259" key="5">
    <source>
        <dbReference type="Pfam" id="PF08669"/>
    </source>
</evidence>
<dbReference type="InterPro" id="IPR027266">
    <property type="entry name" value="TrmE/GcvT-like"/>
</dbReference>
<keyword evidence="8" id="KW-1185">Reference proteome</keyword>
<proteinExistence type="inferred from homology"/>
<comment type="caution">
    <text evidence="7">The sequence shown here is derived from an EMBL/GenBank/DDBJ whole genome shotgun (WGS) entry which is preliminary data.</text>
</comment>
<feature type="domain" description="SoxA A3" evidence="6">
    <location>
        <begin position="481"/>
        <end position="565"/>
    </location>
</feature>
<dbReference type="Pfam" id="PF08669">
    <property type="entry name" value="GCV_T_C"/>
    <property type="match status" value="1"/>
</dbReference>
<dbReference type="Pfam" id="PF01571">
    <property type="entry name" value="GCV_T"/>
    <property type="match status" value="1"/>
</dbReference>
<dbReference type="InterPro" id="IPR028896">
    <property type="entry name" value="GcvT/YgfZ/DmdA"/>
</dbReference>
<evidence type="ECO:0000256" key="1">
    <source>
        <dbReference type="ARBA" id="ARBA00008609"/>
    </source>
</evidence>
<dbReference type="Pfam" id="PF07992">
    <property type="entry name" value="Pyr_redox_2"/>
    <property type="match status" value="1"/>
</dbReference>
<dbReference type="Gene3D" id="3.30.1360.120">
    <property type="entry name" value="Probable tRNA modification gtpase trme, domain 1"/>
    <property type="match status" value="1"/>
</dbReference>
<dbReference type="InterPro" id="IPR036188">
    <property type="entry name" value="FAD/NAD-bd_sf"/>
</dbReference>
<evidence type="ECO:0000259" key="6">
    <source>
        <dbReference type="Pfam" id="PF17806"/>
    </source>
</evidence>
<keyword evidence="2" id="KW-0560">Oxidoreductase</keyword>
<dbReference type="RefSeq" id="WP_354460253.1">
    <property type="nucleotide sequence ID" value="NZ_JBEWSZ010000001.1"/>
</dbReference>
<dbReference type="InterPro" id="IPR013977">
    <property type="entry name" value="GcvT_C"/>
</dbReference>
<accession>A0ABV2DED3</accession>
<dbReference type="PANTHER" id="PTHR43757:SF2">
    <property type="entry name" value="AMINOMETHYLTRANSFERASE, MITOCHONDRIAL"/>
    <property type="match status" value="1"/>
</dbReference>
<dbReference type="PRINTS" id="PR00368">
    <property type="entry name" value="FADPNR"/>
</dbReference>
<dbReference type="PANTHER" id="PTHR43757">
    <property type="entry name" value="AMINOMETHYLTRANSFERASE"/>
    <property type="match status" value="1"/>
</dbReference>
<dbReference type="Gene3D" id="3.10.20.440">
    <property type="entry name" value="2Fe-2S iron-sulphur cluster binding domain, sarcosine oxidase, alpha subunit, N-terminal domain"/>
    <property type="match status" value="1"/>
</dbReference>
<protein>
    <submittedName>
        <fullName evidence="7">2Fe-2S iron-sulfur cluster-binding protein</fullName>
    </submittedName>
</protein>
<name>A0ABV2DED3_9HYPH</name>
<organism evidence="7 8">
    <name type="scientific">Mesorhizobium shangrilense</name>
    <dbReference type="NCBI Taxonomy" id="460060"/>
    <lineage>
        <taxon>Bacteria</taxon>
        <taxon>Pseudomonadati</taxon>
        <taxon>Pseudomonadota</taxon>
        <taxon>Alphaproteobacteria</taxon>
        <taxon>Hyphomicrobiales</taxon>
        <taxon>Phyllobacteriaceae</taxon>
        <taxon>Mesorhizobium</taxon>
    </lineage>
</organism>
<gene>
    <name evidence="7" type="ORF">ABVQ20_14770</name>
</gene>
<dbReference type="InterPro" id="IPR041854">
    <property type="entry name" value="BFD-like_2Fe2S-bd_dom_sf"/>
</dbReference>
<dbReference type="PRINTS" id="PR00469">
    <property type="entry name" value="PNDRDTASEII"/>
</dbReference>
<dbReference type="Proteomes" id="UP001548832">
    <property type="component" value="Unassembled WGS sequence"/>
</dbReference>
<dbReference type="InterPro" id="IPR006222">
    <property type="entry name" value="GCVT_N"/>
</dbReference>
<evidence type="ECO:0000259" key="4">
    <source>
        <dbReference type="Pfam" id="PF07992"/>
    </source>
</evidence>
<evidence type="ECO:0000256" key="2">
    <source>
        <dbReference type="ARBA" id="ARBA00023002"/>
    </source>
</evidence>
<dbReference type="EMBL" id="JBEWSZ010000001">
    <property type="protein sequence ID" value="MET2828244.1"/>
    <property type="molecule type" value="Genomic_DNA"/>
</dbReference>
<dbReference type="Gene3D" id="1.10.10.1100">
    <property type="entry name" value="BFD-like [2Fe-2S]-binding domain"/>
    <property type="match status" value="1"/>
</dbReference>
<evidence type="ECO:0000313" key="7">
    <source>
        <dbReference type="EMBL" id="MET2828244.1"/>
    </source>
</evidence>
<dbReference type="SUPFAM" id="SSF51905">
    <property type="entry name" value="FAD/NAD(P)-binding domain"/>
    <property type="match status" value="1"/>
</dbReference>
<reference evidence="7 8" key="1">
    <citation type="submission" date="2024-06" db="EMBL/GenBank/DDBJ databases">
        <authorList>
            <person name="Kim D.-U."/>
        </authorList>
    </citation>
    <scope>NUCLEOTIDE SEQUENCE [LARGE SCALE GENOMIC DNA]</scope>
    <source>
        <strain evidence="7 8">KACC15460</strain>
    </source>
</reference>
<sequence length="951" mass="101863">MSRLPEPFGSRIDRGRPLRFSFEGKAFEGFDGDCIASALAASGQWLLSRSFKYHRPRGVFSMAGAEANTLVQLASEPNVAADLTPLRDGMKVTAQNVNGSLQSDRDAVIGRFAKLLPVGFYYRTFMGPTRNAWLKAWEPMIRRKAGLGVVDAKAPHRDFDMAHLHCDLLVVGGGPAGLSAAIAAAEAGADVVLCDENPEIGGSLTYKRCEPDALTRLASAAVALPNLRILPGTVCNGWYEDNWLPLIQSDRLYRARARQVVLATGAIEQPALFRNNDLPGIMTGGAVQRLIRHYAVKPGRRAVVLAANAGGYHAALDLIDAGVAVAALADPRPVGNEGDLAKALQGSGVQIMQGAAIAEAQGTKGNKHVARVHIGGHWIECDLVVISAGAVPAWQLPCQAGAKVGYDEKSAHMKLTMDHGSMLLAGAVAGRSSLDAAIADGRRAGLNALARLGHAICSDVAAVDTDLEPEGWAQPIAADPKGHDFIDFDEDLQVKDLLNTVKEGYRELELVKRFSTVGMGPSQGRHSALATARIVAEATGRSVGAIGVTTARPPTGPETLGVLAGHHEPLERRTALHARHLAVNARMRAVGAWWRPYHYGADVDAERLVHEEIAAVRQAVGLLDVSTLGKLEVRGPDAGAFLDRMYTMAHAGQPVGRVRYCLMLNEMGAVIDDGVAYRLADDRFYVTATTGAVARVQAEMLFWNAQWRLKVDVLNVTAAFSGLNVTGPNARALLQAIDGDIDFSRQAFGYLSGREGTLAGVPVRVMRIGFTGEVSYELHCPSSYAGALWDAVIEAGRSHGLRLYGLEASRILRLEKGHILIGQDTDALTSPDELGFGWAVSRRKPFFVGKRSIEMRARLGQKRRLVGLTFAKDANIPGEGCLVLRAGAPVGQVTSVGFSPTLGHHIALAYVHADDATEGTLVTLKCRDGELLRAPVVMHAFFDPENARQEL</sequence>
<dbReference type="Pfam" id="PF13510">
    <property type="entry name" value="Fer2_4"/>
    <property type="match status" value="1"/>
</dbReference>
<feature type="domain" description="FAD/NAD(P)-binding" evidence="4">
    <location>
        <begin position="167"/>
        <end position="404"/>
    </location>
</feature>
<evidence type="ECO:0000259" key="3">
    <source>
        <dbReference type="Pfam" id="PF01571"/>
    </source>
</evidence>
<comment type="similarity">
    <text evidence="1">Belongs to the GcvT family.</text>
</comment>
<dbReference type="SUPFAM" id="SSF103025">
    <property type="entry name" value="Folate-binding domain"/>
    <property type="match status" value="1"/>
</dbReference>
<evidence type="ECO:0000313" key="8">
    <source>
        <dbReference type="Proteomes" id="UP001548832"/>
    </source>
</evidence>
<dbReference type="InterPro" id="IPR023753">
    <property type="entry name" value="FAD/NAD-binding_dom"/>
</dbReference>
<dbReference type="Pfam" id="PF17806">
    <property type="entry name" value="SO_alpha_A3"/>
    <property type="match status" value="1"/>
</dbReference>
<dbReference type="InterPro" id="IPR029043">
    <property type="entry name" value="GcvT/YgfZ_C"/>
</dbReference>
<feature type="domain" description="GCVT N-terminal" evidence="3">
    <location>
        <begin position="576"/>
        <end position="844"/>
    </location>
</feature>
<dbReference type="InterPro" id="IPR042204">
    <property type="entry name" value="2Fe-2S-bd_N"/>
</dbReference>
<dbReference type="Gene3D" id="3.50.50.60">
    <property type="entry name" value="FAD/NAD(P)-binding domain"/>
    <property type="match status" value="3"/>
</dbReference>
<feature type="domain" description="Aminomethyltransferase C-terminal" evidence="5">
    <location>
        <begin position="863"/>
        <end position="943"/>
    </location>
</feature>